<feature type="compositionally biased region" description="Gly residues" evidence="1">
    <location>
        <begin position="15"/>
        <end position="24"/>
    </location>
</feature>
<comment type="caution">
    <text evidence="2">The sequence shown here is derived from an EMBL/GenBank/DDBJ whole genome shotgun (WGS) entry which is preliminary data.</text>
</comment>
<feature type="region of interest" description="Disordered" evidence="1">
    <location>
        <begin position="66"/>
        <end position="85"/>
    </location>
</feature>
<dbReference type="AlphaFoldDB" id="A0A834PGY2"/>
<name>A0A834PGY2_VESPE</name>
<dbReference type="EMBL" id="JACSDY010000001">
    <property type="protein sequence ID" value="KAF7439016.1"/>
    <property type="molecule type" value="Genomic_DNA"/>
</dbReference>
<feature type="region of interest" description="Disordered" evidence="1">
    <location>
        <begin position="1"/>
        <end position="24"/>
    </location>
</feature>
<organism evidence="2 3">
    <name type="scientific">Vespula pensylvanica</name>
    <name type="common">Western yellow jacket</name>
    <name type="synonym">Wasp</name>
    <dbReference type="NCBI Taxonomy" id="30213"/>
    <lineage>
        <taxon>Eukaryota</taxon>
        <taxon>Metazoa</taxon>
        <taxon>Ecdysozoa</taxon>
        <taxon>Arthropoda</taxon>
        <taxon>Hexapoda</taxon>
        <taxon>Insecta</taxon>
        <taxon>Pterygota</taxon>
        <taxon>Neoptera</taxon>
        <taxon>Endopterygota</taxon>
        <taxon>Hymenoptera</taxon>
        <taxon>Apocrita</taxon>
        <taxon>Aculeata</taxon>
        <taxon>Vespoidea</taxon>
        <taxon>Vespidae</taxon>
        <taxon>Vespinae</taxon>
        <taxon>Vespula</taxon>
    </lineage>
</organism>
<reference evidence="2" key="1">
    <citation type="journal article" date="2020" name="G3 (Bethesda)">
        <title>High-Quality Assemblies for Three Invasive Social Wasps from the &lt;i&gt;Vespula&lt;/i&gt; Genus.</title>
        <authorList>
            <person name="Harrop T.W.R."/>
            <person name="Guhlin J."/>
            <person name="McLaughlin G.M."/>
            <person name="Permina E."/>
            <person name="Stockwell P."/>
            <person name="Gilligan J."/>
            <person name="Le Lec M.F."/>
            <person name="Gruber M.A.M."/>
            <person name="Quinn O."/>
            <person name="Lovegrove M."/>
            <person name="Duncan E.J."/>
            <person name="Remnant E.J."/>
            <person name="Van Eeckhoven J."/>
            <person name="Graham B."/>
            <person name="Knapp R.A."/>
            <person name="Langford K.W."/>
            <person name="Kronenberg Z."/>
            <person name="Press M.O."/>
            <person name="Eacker S.M."/>
            <person name="Wilson-Rankin E.E."/>
            <person name="Purcell J."/>
            <person name="Lester P.J."/>
            <person name="Dearden P.K."/>
        </authorList>
    </citation>
    <scope>NUCLEOTIDE SEQUENCE</scope>
    <source>
        <strain evidence="2">Volc-1</strain>
    </source>
</reference>
<dbReference type="Proteomes" id="UP000600918">
    <property type="component" value="Unassembled WGS sequence"/>
</dbReference>
<evidence type="ECO:0000313" key="2">
    <source>
        <dbReference type="EMBL" id="KAF7439016.1"/>
    </source>
</evidence>
<sequence length="85" mass="9114">MEESGSRVCAEVRWGSGGGGGGGGVECSLDLRGKRAEGTKSGSDRKHTIVISTRLEAREVERVEESDTTRWSTKGDMLRTVQDAT</sequence>
<gene>
    <name evidence="2" type="ORF">H0235_001407</name>
</gene>
<evidence type="ECO:0000256" key="1">
    <source>
        <dbReference type="SAM" id="MobiDB-lite"/>
    </source>
</evidence>
<proteinExistence type="predicted"/>
<protein>
    <submittedName>
        <fullName evidence="2">Uncharacterized protein</fullName>
    </submittedName>
</protein>
<keyword evidence="3" id="KW-1185">Reference proteome</keyword>
<evidence type="ECO:0000313" key="3">
    <source>
        <dbReference type="Proteomes" id="UP000600918"/>
    </source>
</evidence>
<accession>A0A834PGY2</accession>